<evidence type="ECO:0000313" key="2">
    <source>
        <dbReference type="Proteomes" id="UP000291084"/>
    </source>
</evidence>
<dbReference type="Proteomes" id="UP000291084">
    <property type="component" value="Chromosome 1"/>
</dbReference>
<keyword evidence="2" id="KW-1185">Reference proteome</keyword>
<dbReference type="AlphaFoldDB" id="A0A0S3R1Q8"/>
<sequence length="74" mass="8032">QCIKSVGSASATAPTFSPHSMLPWSTVSTWCRLASEEWWCRTTSTRLRLAPSGLPRLAFLCPPQLAMAVPVASQ</sequence>
<reference evidence="1 2" key="1">
    <citation type="journal article" date="2015" name="Sci. Rep.">
        <title>The power of single molecule real-time sequencing technology in the de novo assembly of a eukaryotic genome.</title>
        <authorList>
            <person name="Sakai H."/>
            <person name="Naito K."/>
            <person name="Ogiso-Tanaka E."/>
            <person name="Takahashi Y."/>
            <person name="Iseki K."/>
            <person name="Muto C."/>
            <person name="Satou K."/>
            <person name="Teruya K."/>
            <person name="Shiroma A."/>
            <person name="Shimoji M."/>
            <person name="Hirano T."/>
            <person name="Itoh T."/>
            <person name="Kaga A."/>
            <person name="Tomooka N."/>
        </authorList>
    </citation>
    <scope>NUCLEOTIDE SEQUENCE [LARGE SCALE GENOMIC DNA]</scope>
    <source>
        <strain evidence="2">cv. Shumari</strain>
    </source>
</reference>
<accession>A0A0S3R1Q8</accession>
<protein>
    <submittedName>
        <fullName evidence="1">Uncharacterized protein</fullName>
    </submittedName>
</protein>
<evidence type="ECO:0000313" key="1">
    <source>
        <dbReference type="EMBL" id="BAT74538.1"/>
    </source>
</evidence>
<proteinExistence type="predicted"/>
<feature type="non-terminal residue" evidence="1">
    <location>
        <position position="1"/>
    </location>
</feature>
<dbReference type="EMBL" id="AP015034">
    <property type="protein sequence ID" value="BAT74538.1"/>
    <property type="molecule type" value="Genomic_DNA"/>
</dbReference>
<name>A0A0S3R1Q8_PHAAN</name>
<organism evidence="1 2">
    <name type="scientific">Vigna angularis var. angularis</name>
    <dbReference type="NCBI Taxonomy" id="157739"/>
    <lineage>
        <taxon>Eukaryota</taxon>
        <taxon>Viridiplantae</taxon>
        <taxon>Streptophyta</taxon>
        <taxon>Embryophyta</taxon>
        <taxon>Tracheophyta</taxon>
        <taxon>Spermatophyta</taxon>
        <taxon>Magnoliopsida</taxon>
        <taxon>eudicotyledons</taxon>
        <taxon>Gunneridae</taxon>
        <taxon>Pentapetalae</taxon>
        <taxon>rosids</taxon>
        <taxon>fabids</taxon>
        <taxon>Fabales</taxon>
        <taxon>Fabaceae</taxon>
        <taxon>Papilionoideae</taxon>
        <taxon>50 kb inversion clade</taxon>
        <taxon>NPAAA clade</taxon>
        <taxon>indigoferoid/millettioid clade</taxon>
        <taxon>Phaseoleae</taxon>
        <taxon>Vigna</taxon>
    </lineage>
</organism>
<gene>
    <name evidence="1" type="primary">Vigan.01G222600</name>
    <name evidence="1" type="ORF">VIGAN_01222600</name>
</gene>